<gene>
    <name evidence="3" type="ORF">METZ01_LOCUS137651</name>
</gene>
<feature type="region of interest" description="Disordered" evidence="2">
    <location>
        <begin position="372"/>
        <end position="415"/>
    </location>
</feature>
<dbReference type="CDD" id="cd00112">
    <property type="entry name" value="LDLa"/>
    <property type="match status" value="1"/>
</dbReference>
<protein>
    <submittedName>
        <fullName evidence="3">Uncharacterized protein</fullName>
    </submittedName>
</protein>
<sequence>MSNRLLPAIVCLLMLTSAAPAVVASGPSDSLIWGISYDWSNMDEDQVTLMGIDPEEVYDELEEAAEYATFSLVVANVLSGSSHFFLEQWDTPGTMTVDDAHGNSHEVTQRNTIMTFRHGSRIDSGMVMYWEDGNENIDIWYSGDSEDLVVLDIEYTEYVDSQLRIVGGDLSMSGGISHESEIQFNFEVNAGGETIGADIGQGLMMSFDMPSITSTWRAEEPTDLYWYTNQDGMSFSGCDDGCGMVSGDYELGIAYDFSLSGVPSEDMGFSADAFDLSLSDSVASQGAFFEEFGTAIFTGERTPSCDGMDYTVDVDMGLSEDIEAQCRTVMPFFSPGMLGMAGVSLGASVEDSSSFEVLIEELQYEIESIFEGESGGSSGNSSGGIFTCDNGEEIPASWENDGEEDCSDGSDENGGEAEMAKLETMIEALDDSDLEKTIETFVEKFIELSEDNQREPLMNLEEGACITTLWDPMDARGVGIALLVDSQLVVGPDIEGVPEHPVPISISYHVGDDARELRDAISELDELSDLAPPSEHDPRDVDELLGIEDTEAGEFVVPAPGIIATVALLGVAAMASRREK</sequence>
<evidence type="ECO:0000256" key="2">
    <source>
        <dbReference type="SAM" id="MobiDB-lite"/>
    </source>
</evidence>
<dbReference type="AlphaFoldDB" id="A0A381Z7R4"/>
<dbReference type="InterPro" id="IPR036055">
    <property type="entry name" value="LDL_receptor-like_sf"/>
</dbReference>
<organism evidence="3">
    <name type="scientific">marine metagenome</name>
    <dbReference type="NCBI Taxonomy" id="408172"/>
    <lineage>
        <taxon>unclassified sequences</taxon>
        <taxon>metagenomes</taxon>
        <taxon>ecological metagenomes</taxon>
    </lineage>
</organism>
<dbReference type="SUPFAM" id="SSF57424">
    <property type="entry name" value="LDL receptor-like module"/>
    <property type="match status" value="1"/>
</dbReference>
<evidence type="ECO:0000256" key="1">
    <source>
        <dbReference type="ARBA" id="ARBA00023157"/>
    </source>
</evidence>
<feature type="compositionally biased region" description="Acidic residues" evidence="2">
    <location>
        <begin position="400"/>
        <end position="415"/>
    </location>
</feature>
<dbReference type="Pfam" id="PF00057">
    <property type="entry name" value="Ldl_recept_a"/>
    <property type="match status" value="1"/>
</dbReference>
<keyword evidence="1" id="KW-1015">Disulfide bond</keyword>
<proteinExistence type="predicted"/>
<dbReference type="InterPro" id="IPR002172">
    <property type="entry name" value="LDrepeatLR_classA_rpt"/>
</dbReference>
<dbReference type="SMART" id="SM00192">
    <property type="entry name" value="LDLa"/>
    <property type="match status" value="1"/>
</dbReference>
<dbReference type="Gene3D" id="4.10.400.10">
    <property type="entry name" value="Low-density Lipoprotein Receptor"/>
    <property type="match status" value="1"/>
</dbReference>
<name>A0A381Z7R4_9ZZZZ</name>
<accession>A0A381Z7R4</accession>
<feature type="compositionally biased region" description="Gly residues" evidence="2">
    <location>
        <begin position="373"/>
        <end position="382"/>
    </location>
</feature>
<reference evidence="3" key="1">
    <citation type="submission" date="2018-05" db="EMBL/GenBank/DDBJ databases">
        <authorList>
            <person name="Lanie J.A."/>
            <person name="Ng W.-L."/>
            <person name="Kazmierczak K.M."/>
            <person name="Andrzejewski T.M."/>
            <person name="Davidsen T.M."/>
            <person name="Wayne K.J."/>
            <person name="Tettelin H."/>
            <person name="Glass J.I."/>
            <person name="Rusch D."/>
            <person name="Podicherti R."/>
            <person name="Tsui H.-C.T."/>
            <person name="Winkler M.E."/>
        </authorList>
    </citation>
    <scope>NUCLEOTIDE SEQUENCE</scope>
</reference>
<dbReference type="EMBL" id="UINC01020121">
    <property type="protein sequence ID" value="SVA84797.1"/>
    <property type="molecule type" value="Genomic_DNA"/>
</dbReference>
<evidence type="ECO:0000313" key="3">
    <source>
        <dbReference type="EMBL" id="SVA84797.1"/>
    </source>
</evidence>